<evidence type="ECO:0000256" key="1">
    <source>
        <dbReference type="SAM" id="SignalP"/>
    </source>
</evidence>
<dbReference type="OrthoDB" id="8179045at2759"/>
<feature type="domain" description="Chitin-binding type-2" evidence="2">
    <location>
        <begin position="200"/>
        <end position="264"/>
    </location>
</feature>
<dbReference type="EMBL" id="CAJHJT010000034">
    <property type="protein sequence ID" value="CAD7002596.1"/>
    <property type="molecule type" value="Genomic_DNA"/>
</dbReference>
<dbReference type="PROSITE" id="PS50940">
    <property type="entry name" value="CHIT_BIND_II"/>
    <property type="match status" value="1"/>
</dbReference>
<dbReference type="GO" id="GO:0005576">
    <property type="term" value="C:extracellular region"/>
    <property type="evidence" value="ECO:0007669"/>
    <property type="project" value="InterPro"/>
</dbReference>
<gene>
    <name evidence="3" type="ORF">CCAP1982_LOCUS11082</name>
</gene>
<dbReference type="AlphaFoldDB" id="A0A811UY43"/>
<feature type="signal peptide" evidence="1">
    <location>
        <begin position="1"/>
        <end position="21"/>
    </location>
</feature>
<name>A0A811UY43_CERCA</name>
<dbReference type="Proteomes" id="UP000606786">
    <property type="component" value="Unassembled WGS sequence"/>
</dbReference>
<accession>A0A811UY43</accession>
<dbReference type="SMART" id="SM00494">
    <property type="entry name" value="ChtBD2"/>
    <property type="match status" value="1"/>
</dbReference>
<keyword evidence="4" id="KW-1185">Reference proteome</keyword>
<sequence length="264" mass="27637">MLIKICLFVSFCLVALPEIEAACFVCNSNGVACTSSNTFQLCFNGIPNSNVEYVCPNAAEVCTVYGQICMDPSANSNVQTVCGNTQQCGQCSDVANGAYTCTSRTTFTMCMNNALTSIRGTCPLGAVCRTSVGHSGSVPCVNECLTDANDMCDVELAVDVPTTSETTGTTVIIQPTPPVTIVPPVDTTVNVTSAPTQSPEAYCSGQTLIGRYPNSADSSCASYLYCSSNGSGSGLTGRIRQCPSGKYFNPEIRKCQTNKPVSCA</sequence>
<proteinExistence type="predicted"/>
<dbReference type="SUPFAM" id="SSF57625">
    <property type="entry name" value="Invertebrate chitin-binding proteins"/>
    <property type="match status" value="1"/>
</dbReference>
<evidence type="ECO:0000313" key="3">
    <source>
        <dbReference type="EMBL" id="CAD7002596.1"/>
    </source>
</evidence>
<dbReference type="Pfam" id="PF01607">
    <property type="entry name" value="CBM_14"/>
    <property type="match status" value="1"/>
</dbReference>
<evidence type="ECO:0000259" key="2">
    <source>
        <dbReference type="PROSITE" id="PS50940"/>
    </source>
</evidence>
<reference evidence="3" key="1">
    <citation type="submission" date="2020-11" db="EMBL/GenBank/DDBJ databases">
        <authorList>
            <person name="Whitehead M."/>
        </authorList>
    </citation>
    <scope>NUCLEOTIDE SEQUENCE</scope>
    <source>
        <strain evidence="3">EGII</strain>
    </source>
</reference>
<organism evidence="3 4">
    <name type="scientific">Ceratitis capitata</name>
    <name type="common">Mediterranean fruit fly</name>
    <name type="synonym">Tephritis capitata</name>
    <dbReference type="NCBI Taxonomy" id="7213"/>
    <lineage>
        <taxon>Eukaryota</taxon>
        <taxon>Metazoa</taxon>
        <taxon>Ecdysozoa</taxon>
        <taxon>Arthropoda</taxon>
        <taxon>Hexapoda</taxon>
        <taxon>Insecta</taxon>
        <taxon>Pterygota</taxon>
        <taxon>Neoptera</taxon>
        <taxon>Endopterygota</taxon>
        <taxon>Diptera</taxon>
        <taxon>Brachycera</taxon>
        <taxon>Muscomorpha</taxon>
        <taxon>Tephritoidea</taxon>
        <taxon>Tephritidae</taxon>
        <taxon>Ceratitis</taxon>
        <taxon>Ceratitis</taxon>
    </lineage>
</organism>
<dbReference type="Gene3D" id="2.170.140.10">
    <property type="entry name" value="Chitin binding domain"/>
    <property type="match status" value="1"/>
</dbReference>
<keyword evidence="1" id="KW-0732">Signal</keyword>
<feature type="chain" id="PRO_5032430804" evidence="1">
    <location>
        <begin position="22"/>
        <end position="264"/>
    </location>
</feature>
<dbReference type="GO" id="GO:0008061">
    <property type="term" value="F:chitin binding"/>
    <property type="evidence" value="ECO:0007669"/>
    <property type="project" value="InterPro"/>
</dbReference>
<protein>
    <submittedName>
        <fullName evidence="3">(Mediterranean fruit fly) hypothetical protein</fullName>
    </submittedName>
</protein>
<comment type="caution">
    <text evidence="3">The sequence shown here is derived from an EMBL/GenBank/DDBJ whole genome shotgun (WGS) entry which is preliminary data.</text>
</comment>
<dbReference type="InterPro" id="IPR002557">
    <property type="entry name" value="Chitin-bd_dom"/>
</dbReference>
<dbReference type="InterPro" id="IPR036508">
    <property type="entry name" value="Chitin-bd_dom_sf"/>
</dbReference>
<evidence type="ECO:0000313" key="4">
    <source>
        <dbReference type="Proteomes" id="UP000606786"/>
    </source>
</evidence>